<feature type="transmembrane region" description="Helical" evidence="1">
    <location>
        <begin position="158"/>
        <end position="182"/>
    </location>
</feature>
<dbReference type="EMBL" id="QICL01000001">
    <property type="protein sequence ID" value="PXV68876.1"/>
    <property type="molecule type" value="Genomic_DNA"/>
</dbReference>
<sequence>MNTEATTYYVIDSLRIAESCKDSVDHRALFAFEKDTSLFFTKDKLEARYGTAVQTQMGGGHEGVGKIFTLEQDDGVLALLVLCFLFFTRVFKGGFTFFKENARLLFSTRENLNLFSETTVTEFWFNFILIFQTILLGAIVIFDVFLESDAYKVPQHSFYTIILFMLTIWVFFFLKYLLYRVLGYLFDIRDRVKIWLRSCTIVFSMIGIIAFIPTLMMVYSQNFHDFLLIFFLGLFIISQLILFYRVITFFLQGNVNFFFLIAYLCGVEIIPYIILYQVLIYLYKVDLIGLLWL</sequence>
<dbReference type="AlphaFoldDB" id="A0A2V3PVE8"/>
<evidence type="ECO:0000313" key="2">
    <source>
        <dbReference type="EMBL" id="PXV68876.1"/>
    </source>
</evidence>
<proteinExistence type="predicted"/>
<protein>
    <submittedName>
        <fullName evidence="2">Uncharacterized protein DUF4271</fullName>
    </submittedName>
</protein>
<feature type="transmembrane region" description="Helical" evidence="1">
    <location>
        <begin position="194"/>
        <end position="219"/>
    </location>
</feature>
<keyword evidence="1" id="KW-1133">Transmembrane helix</keyword>
<reference evidence="2 3" key="1">
    <citation type="submission" date="2018-03" db="EMBL/GenBank/DDBJ databases">
        <title>Genomic Encyclopedia of Archaeal and Bacterial Type Strains, Phase II (KMG-II): from individual species to whole genera.</title>
        <authorList>
            <person name="Goeker M."/>
        </authorList>
    </citation>
    <scope>NUCLEOTIDE SEQUENCE [LARGE SCALE GENOMIC DNA]</scope>
    <source>
        <strain evidence="2 3">DSM 100214</strain>
    </source>
</reference>
<dbReference type="Pfam" id="PF14093">
    <property type="entry name" value="DUF4271"/>
    <property type="match status" value="1"/>
</dbReference>
<accession>A0A2V3PVE8</accession>
<feature type="transmembrane region" description="Helical" evidence="1">
    <location>
        <begin position="257"/>
        <end position="283"/>
    </location>
</feature>
<keyword evidence="1" id="KW-0812">Transmembrane</keyword>
<comment type="caution">
    <text evidence="2">The sequence shown here is derived from an EMBL/GenBank/DDBJ whole genome shotgun (WGS) entry which is preliminary data.</text>
</comment>
<dbReference type="InterPro" id="IPR025367">
    <property type="entry name" value="DUF4271"/>
</dbReference>
<dbReference type="OrthoDB" id="996045at2"/>
<dbReference type="Proteomes" id="UP000247973">
    <property type="component" value="Unassembled WGS sequence"/>
</dbReference>
<keyword evidence="3" id="KW-1185">Reference proteome</keyword>
<keyword evidence="1" id="KW-0472">Membrane</keyword>
<feature type="transmembrane region" description="Helical" evidence="1">
    <location>
        <begin position="226"/>
        <end position="251"/>
    </location>
</feature>
<evidence type="ECO:0000313" key="3">
    <source>
        <dbReference type="Proteomes" id="UP000247973"/>
    </source>
</evidence>
<name>A0A2V3PVE8_9BACT</name>
<feature type="transmembrane region" description="Helical" evidence="1">
    <location>
        <begin position="123"/>
        <end position="146"/>
    </location>
</feature>
<feature type="transmembrane region" description="Helical" evidence="1">
    <location>
        <begin position="76"/>
        <end position="98"/>
    </location>
</feature>
<gene>
    <name evidence="2" type="ORF">CLV62_101141</name>
</gene>
<dbReference type="RefSeq" id="WP_110308860.1">
    <property type="nucleotide sequence ID" value="NZ_QICL01000001.1"/>
</dbReference>
<organism evidence="2 3">
    <name type="scientific">Dysgonomonas alginatilytica</name>
    <dbReference type="NCBI Taxonomy" id="1605892"/>
    <lineage>
        <taxon>Bacteria</taxon>
        <taxon>Pseudomonadati</taxon>
        <taxon>Bacteroidota</taxon>
        <taxon>Bacteroidia</taxon>
        <taxon>Bacteroidales</taxon>
        <taxon>Dysgonomonadaceae</taxon>
        <taxon>Dysgonomonas</taxon>
    </lineage>
</organism>
<evidence type="ECO:0000256" key="1">
    <source>
        <dbReference type="SAM" id="Phobius"/>
    </source>
</evidence>